<feature type="coiled-coil region" evidence="12">
    <location>
        <begin position="136"/>
        <end position="187"/>
    </location>
</feature>
<dbReference type="InterPro" id="IPR029016">
    <property type="entry name" value="GAF-like_dom_sf"/>
</dbReference>
<dbReference type="InterPro" id="IPR003661">
    <property type="entry name" value="HisK_dim/P_dom"/>
</dbReference>
<evidence type="ECO:0000256" key="11">
    <source>
        <dbReference type="PROSITE-ProRule" id="PRU00169"/>
    </source>
</evidence>
<dbReference type="SMART" id="SM00388">
    <property type="entry name" value="HisKA"/>
    <property type="match status" value="1"/>
</dbReference>
<evidence type="ECO:0000256" key="5">
    <source>
        <dbReference type="ARBA" id="ARBA00022741"/>
    </source>
</evidence>
<dbReference type="GO" id="GO:0000155">
    <property type="term" value="F:phosphorelay sensor kinase activity"/>
    <property type="evidence" value="ECO:0007669"/>
    <property type="project" value="InterPro"/>
</dbReference>
<dbReference type="InterPro" id="IPR005467">
    <property type="entry name" value="His_kinase_dom"/>
</dbReference>
<evidence type="ECO:0000256" key="12">
    <source>
        <dbReference type="SAM" id="Coils"/>
    </source>
</evidence>
<feature type="modified residue" description="4-aspartylphosphate" evidence="11">
    <location>
        <position position="661"/>
    </location>
</feature>
<evidence type="ECO:0000256" key="9">
    <source>
        <dbReference type="ARBA" id="ARBA00064003"/>
    </source>
</evidence>
<dbReference type="HOGENOM" id="CLU_000445_114_15_7"/>
<dbReference type="InterPro" id="IPR003018">
    <property type="entry name" value="GAF"/>
</dbReference>
<dbReference type="PANTHER" id="PTHR45339:SF1">
    <property type="entry name" value="HYBRID SIGNAL TRANSDUCTION HISTIDINE KINASE J"/>
    <property type="match status" value="1"/>
</dbReference>
<dbReference type="Pfam" id="PF00072">
    <property type="entry name" value="Response_reg"/>
    <property type="match status" value="2"/>
</dbReference>
<dbReference type="FunFam" id="1.10.287.130:FF:000002">
    <property type="entry name" value="Two-component osmosensing histidine kinase"/>
    <property type="match status" value="1"/>
</dbReference>
<dbReference type="Gene3D" id="3.30.565.10">
    <property type="entry name" value="Histidine kinase-like ATPase, C-terminal domain"/>
    <property type="match status" value="1"/>
</dbReference>
<dbReference type="eggNOG" id="COG2205">
    <property type="taxonomic scope" value="Bacteria"/>
</dbReference>
<keyword evidence="12" id="KW-0175">Coiled coil</keyword>
<proteinExistence type="predicted"/>
<evidence type="ECO:0000259" key="14">
    <source>
        <dbReference type="PROSITE" id="PS50110"/>
    </source>
</evidence>
<dbReference type="PROSITE" id="PS50110">
    <property type="entry name" value="RESPONSE_REGULATORY"/>
    <property type="match status" value="2"/>
</dbReference>
<dbReference type="CDD" id="cd16922">
    <property type="entry name" value="HATPase_EvgS-ArcB-TorS-like"/>
    <property type="match status" value="1"/>
</dbReference>
<keyword evidence="4" id="KW-0808">Transferase</keyword>
<dbReference type="InterPro" id="IPR004358">
    <property type="entry name" value="Sig_transdc_His_kin-like_C"/>
</dbReference>
<dbReference type="InterPro" id="IPR011006">
    <property type="entry name" value="CheY-like_superfamily"/>
</dbReference>
<evidence type="ECO:0000256" key="1">
    <source>
        <dbReference type="ARBA" id="ARBA00000085"/>
    </source>
</evidence>
<organism evidence="15">
    <name type="scientific">Desulfovibrio sp. U5L</name>
    <dbReference type="NCBI Taxonomy" id="596152"/>
    <lineage>
        <taxon>Bacteria</taxon>
        <taxon>Pseudomonadati</taxon>
        <taxon>Thermodesulfobacteriota</taxon>
        <taxon>Desulfovibrionia</taxon>
        <taxon>Desulfovibrionales</taxon>
        <taxon>Desulfovibrionaceae</taxon>
        <taxon>Desulfovibrio</taxon>
    </lineage>
</organism>
<comment type="catalytic activity">
    <reaction evidence="1">
        <text>ATP + protein L-histidine = ADP + protein N-phospho-L-histidine.</text>
        <dbReference type="EC" id="2.7.13.3"/>
    </reaction>
</comment>
<dbReference type="SMART" id="SM00387">
    <property type="entry name" value="HATPase_c"/>
    <property type="match status" value="1"/>
</dbReference>
<dbReference type="EMBL" id="JH600068">
    <property type="protein sequence ID" value="EIG54965.1"/>
    <property type="molecule type" value="Genomic_DNA"/>
</dbReference>
<dbReference type="SMART" id="SM00448">
    <property type="entry name" value="REC"/>
    <property type="match status" value="2"/>
</dbReference>
<gene>
    <name evidence="15" type="ORF">DesU5LDRAFT_3334</name>
</gene>
<keyword evidence="5" id="KW-0547">Nucleotide-binding</keyword>
<accession>I2Q5A9</accession>
<dbReference type="EC" id="2.7.13.3" evidence="2"/>
<dbReference type="SUPFAM" id="SSF52172">
    <property type="entry name" value="CheY-like"/>
    <property type="match status" value="2"/>
</dbReference>
<dbReference type="SMART" id="SM00065">
    <property type="entry name" value="GAF"/>
    <property type="match status" value="1"/>
</dbReference>
<evidence type="ECO:0000256" key="2">
    <source>
        <dbReference type="ARBA" id="ARBA00012438"/>
    </source>
</evidence>
<dbReference type="InterPro" id="IPR001789">
    <property type="entry name" value="Sig_transdc_resp-reg_receiver"/>
</dbReference>
<dbReference type="CDD" id="cd00082">
    <property type="entry name" value="HisKA"/>
    <property type="match status" value="1"/>
</dbReference>
<dbReference type="SUPFAM" id="SSF55874">
    <property type="entry name" value="ATPase domain of HSP90 chaperone/DNA topoisomerase II/histidine kinase"/>
    <property type="match status" value="1"/>
</dbReference>
<feature type="domain" description="Response regulatory" evidence="14">
    <location>
        <begin position="612"/>
        <end position="729"/>
    </location>
</feature>
<dbReference type="Gene3D" id="1.10.287.130">
    <property type="match status" value="1"/>
</dbReference>
<evidence type="ECO:0000256" key="6">
    <source>
        <dbReference type="ARBA" id="ARBA00022777"/>
    </source>
</evidence>
<evidence type="ECO:0000256" key="7">
    <source>
        <dbReference type="ARBA" id="ARBA00022840"/>
    </source>
</evidence>
<dbReference type="PROSITE" id="PS50109">
    <property type="entry name" value="HIS_KIN"/>
    <property type="match status" value="1"/>
</dbReference>
<dbReference type="STRING" id="596152.DesU5LDRAFT_3334"/>
<dbReference type="PRINTS" id="PR00344">
    <property type="entry name" value="BCTRLSENSOR"/>
</dbReference>
<evidence type="ECO:0000256" key="3">
    <source>
        <dbReference type="ARBA" id="ARBA00022553"/>
    </source>
</evidence>
<reference evidence="15" key="1">
    <citation type="submission" date="2011-11" db="EMBL/GenBank/DDBJ databases">
        <title>Improved High-Quality Draft sequence of Desulfovibrio sp. U5L.</title>
        <authorList>
            <consortium name="US DOE Joint Genome Institute"/>
            <person name="Lucas S."/>
            <person name="Han J."/>
            <person name="Lapidus A."/>
            <person name="Cheng J.-F."/>
            <person name="Goodwin L."/>
            <person name="Pitluck S."/>
            <person name="Peters L."/>
            <person name="Ovchinnikova G."/>
            <person name="Held B."/>
            <person name="Detter J.C."/>
            <person name="Han C."/>
            <person name="Tapia R."/>
            <person name="Land M."/>
            <person name="Hauser L."/>
            <person name="Kyrpides N."/>
            <person name="Ivanova N."/>
            <person name="Pagani I."/>
            <person name="Gabster J."/>
            <person name="Walker C."/>
            <person name="Stolyar S."/>
            <person name="Stahl D."/>
            <person name="Arkin A."/>
            <person name="Dehal P."/>
            <person name="Hazen T."/>
            <person name="Woyke T."/>
        </authorList>
    </citation>
    <scope>NUCLEOTIDE SEQUENCE [LARGE SCALE GENOMIC DNA]</scope>
    <source>
        <strain evidence="15">U5L</strain>
    </source>
</reference>
<dbReference type="CDD" id="cd17546">
    <property type="entry name" value="REC_hyHK_CKI1_RcsC-like"/>
    <property type="match status" value="1"/>
</dbReference>
<dbReference type="SUPFAM" id="SSF47384">
    <property type="entry name" value="Homodimeric domain of signal transducing histidine kinase"/>
    <property type="match status" value="1"/>
</dbReference>
<dbReference type="InterPro" id="IPR003594">
    <property type="entry name" value="HATPase_dom"/>
</dbReference>
<dbReference type="Pfam" id="PF02518">
    <property type="entry name" value="HATPase_c"/>
    <property type="match status" value="1"/>
</dbReference>
<dbReference type="InterPro" id="IPR036890">
    <property type="entry name" value="HATPase_C_sf"/>
</dbReference>
<comment type="subunit">
    <text evidence="9">At low DSF concentrations, interacts with RpfF.</text>
</comment>
<feature type="domain" description="Histidine kinase" evidence="13">
    <location>
        <begin position="364"/>
        <end position="588"/>
    </location>
</feature>
<dbReference type="SUPFAM" id="SSF55781">
    <property type="entry name" value="GAF domain-like"/>
    <property type="match status" value="1"/>
</dbReference>
<dbReference type="AlphaFoldDB" id="I2Q5A9"/>
<dbReference type="OrthoDB" id="5522912at2"/>
<keyword evidence="6 15" id="KW-0418">Kinase</keyword>
<evidence type="ECO:0000313" key="15">
    <source>
        <dbReference type="EMBL" id="EIG54965.1"/>
    </source>
</evidence>
<keyword evidence="3 11" id="KW-0597">Phosphoprotein</keyword>
<protein>
    <recommendedName>
        <fullName evidence="10">Sensory/regulatory protein RpfC</fullName>
        <ecNumber evidence="2">2.7.13.3</ecNumber>
    </recommendedName>
</protein>
<dbReference type="FunFam" id="3.30.565.10:FF:000010">
    <property type="entry name" value="Sensor histidine kinase RcsC"/>
    <property type="match status" value="1"/>
</dbReference>
<dbReference type="InterPro" id="IPR036097">
    <property type="entry name" value="HisK_dim/P_sf"/>
</dbReference>
<dbReference type="Gene3D" id="3.30.450.40">
    <property type="match status" value="1"/>
</dbReference>
<dbReference type="PANTHER" id="PTHR45339">
    <property type="entry name" value="HYBRID SIGNAL TRANSDUCTION HISTIDINE KINASE J"/>
    <property type="match status" value="1"/>
</dbReference>
<dbReference type="Pfam" id="PF00512">
    <property type="entry name" value="HisKA"/>
    <property type="match status" value="1"/>
</dbReference>
<dbReference type="GO" id="GO:0005524">
    <property type="term" value="F:ATP binding"/>
    <property type="evidence" value="ECO:0007669"/>
    <property type="project" value="UniProtKB-KW"/>
</dbReference>
<feature type="modified residue" description="4-aspartylphosphate" evidence="11">
    <location>
        <position position="55"/>
    </location>
</feature>
<sequence>MEDRSSILIVDDKPENLFALKQALTPLDVRIVAATGGEEALKATLREPFALAIVDVLMPGMDGYELVRLLRGQEETKRLPVIFLTALYPDPGHAFRGYESGAVDYLGKPFPPEILLYKAKVFLDLDRSRRELLQQRNALEAMVIEQARVNERLQREVVERQRVERELRQTKEEAERLGVKQERLAQTAQALSMAKDLPSMMAIVVRAARELSGAEGASFILPDGDDCFHAAEDAVEPLWKGRRFPKKNCLSGWVMDNGEPVVIQDGAGGPRALPGVCRGTFIRSLVIAPVGRAAPVAALGIYRATGLSPDPEAVRLLYSLADLASVVMENLRLYDELKARAEELGEQKAIAEKANRAKSEFLANMSHEIRTPMNGIMGMTELALLSEIPDQTRSYLQMAKSSALHLLSIINDILDLSKIEAGKLVLDCQEFDLLHALHAVCDPLAMTARKNGVALTCVADPAVPAALLGDKGRFKQILTNIVGNAVKFTRKGQVEVGVRPADSDGGDAARSRLLFWVRDSGIGIPAGRLEAIFESFAQATSSAHIEFGGTGLGLPISKKFIEMMGGSIWVESEEGRGSTFSFTVEFGLPERWPAGPGAGDRVPAAGDGPGLRILLVEDNRINQILAADLLKTRGHRVAIAGDGPAALGALRREPFDLVFLDIRLPGMGGEEVARQVRAGEAGDPAVPIVALTAHALKEDRERFLGAGMDDYISKPIDIEVLDLVLEKTARKLREGKSPLQ</sequence>
<dbReference type="Gene3D" id="3.40.50.2300">
    <property type="match status" value="2"/>
</dbReference>
<dbReference type="Pfam" id="PF13185">
    <property type="entry name" value="GAF_2"/>
    <property type="match status" value="1"/>
</dbReference>
<evidence type="ECO:0000256" key="4">
    <source>
        <dbReference type="ARBA" id="ARBA00022679"/>
    </source>
</evidence>
<name>I2Q5A9_9BACT</name>
<evidence type="ECO:0000256" key="8">
    <source>
        <dbReference type="ARBA" id="ARBA00023012"/>
    </source>
</evidence>
<feature type="domain" description="Response regulatory" evidence="14">
    <location>
        <begin position="6"/>
        <end position="123"/>
    </location>
</feature>
<keyword evidence="8" id="KW-0902">Two-component regulatory system</keyword>
<evidence type="ECO:0000259" key="13">
    <source>
        <dbReference type="PROSITE" id="PS50109"/>
    </source>
</evidence>
<keyword evidence="7" id="KW-0067">ATP-binding</keyword>
<evidence type="ECO:0000256" key="10">
    <source>
        <dbReference type="ARBA" id="ARBA00068150"/>
    </source>
</evidence>